<dbReference type="Gene3D" id="3.20.20.100">
    <property type="entry name" value="NADP-dependent oxidoreductase domain"/>
    <property type="match status" value="1"/>
</dbReference>
<dbReference type="InterPro" id="IPR036812">
    <property type="entry name" value="NAD(P)_OxRdtase_dom_sf"/>
</dbReference>
<comment type="caution">
    <text evidence="2">The sequence shown here is derived from an EMBL/GenBank/DDBJ whole genome shotgun (WGS) entry which is preliminary data.</text>
</comment>
<proteinExistence type="predicted"/>
<dbReference type="SUPFAM" id="SSF51430">
    <property type="entry name" value="NAD(P)-linked oxidoreductase"/>
    <property type="match status" value="1"/>
</dbReference>
<keyword evidence="3" id="KW-1185">Reference proteome</keyword>
<dbReference type="AlphaFoldDB" id="A0A329LTR4"/>
<evidence type="ECO:0000313" key="2">
    <source>
        <dbReference type="EMBL" id="RAV11124.1"/>
    </source>
</evidence>
<reference evidence="2 3" key="1">
    <citation type="journal article" date="2009" name="Int. J. Syst. Evol. Microbiol.">
        <title>Paenibacillus contaminans sp. nov., isolated from a contaminated laboratory plate.</title>
        <authorList>
            <person name="Chou J.H."/>
            <person name="Lee J.H."/>
            <person name="Lin M.C."/>
            <person name="Chang P.S."/>
            <person name="Arun A.B."/>
            <person name="Young C.C."/>
            <person name="Chen W.M."/>
        </authorList>
    </citation>
    <scope>NUCLEOTIDE SEQUENCE [LARGE SCALE GENOMIC DNA]</scope>
    <source>
        <strain evidence="2 3">CKOBP-6</strain>
    </source>
</reference>
<dbReference type="PANTHER" id="PTHR43312:SF1">
    <property type="entry name" value="NADP-DEPENDENT OXIDOREDUCTASE DOMAIN-CONTAINING PROTEIN"/>
    <property type="match status" value="1"/>
</dbReference>
<dbReference type="InterPro" id="IPR053135">
    <property type="entry name" value="AKR2_Oxidoreductase"/>
</dbReference>
<dbReference type="RefSeq" id="WP_113036023.1">
    <property type="nucleotide sequence ID" value="NZ_QMFB01000039.1"/>
</dbReference>
<dbReference type="EMBL" id="QMFB01000039">
    <property type="protein sequence ID" value="RAV11124.1"/>
    <property type="molecule type" value="Genomic_DNA"/>
</dbReference>
<dbReference type="InterPro" id="IPR023210">
    <property type="entry name" value="NADP_OxRdtase_dom"/>
</dbReference>
<dbReference type="PANTHER" id="PTHR43312">
    <property type="entry name" value="D-THREO-ALDOSE 1-DEHYDROGENASE"/>
    <property type="match status" value="1"/>
</dbReference>
<gene>
    <name evidence="2" type="ORF">DQG23_36775</name>
</gene>
<dbReference type="OrthoDB" id="9773828at2"/>
<dbReference type="Proteomes" id="UP000250369">
    <property type="component" value="Unassembled WGS sequence"/>
</dbReference>
<accession>A0A329LTR4</accession>
<organism evidence="2 3">
    <name type="scientific">Paenibacillus contaminans</name>
    <dbReference type="NCBI Taxonomy" id="450362"/>
    <lineage>
        <taxon>Bacteria</taxon>
        <taxon>Bacillati</taxon>
        <taxon>Bacillota</taxon>
        <taxon>Bacilli</taxon>
        <taxon>Bacillales</taxon>
        <taxon>Paenibacillaceae</taxon>
        <taxon>Paenibacillus</taxon>
    </lineage>
</organism>
<protein>
    <submittedName>
        <fullName evidence="2">Aldo/keto reductase</fullName>
    </submittedName>
</protein>
<feature type="domain" description="NADP-dependent oxidoreductase" evidence="1">
    <location>
        <begin position="15"/>
        <end position="318"/>
    </location>
</feature>
<evidence type="ECO:0000313" key="3">
    <source>
        <dbReference type="Proteomes" id="UP000250369"/>
    </source>
</evidence>
<evidence type="ECO:0000259" key="1">
    <source>
        <dbReference type="Pfam" id="PF00248"/>
    </source>
</evidence>
<name>A0A329LTR4_9BACL</name>
<dbReference type="Pfam" id="PF00248">
    <property type="entry name" value="Aldo_ket_red"/>
    <property type="match status" value="1"/>
</dbReference>
<sequence>MRYRKFGNTGWDVSEIGFGGWQIGGGGAFGQVDDRESVNTLLQAWDKGINLVDTAQMYGKGHSEEVIGMALKEWNGGHIYIASKVQPVQWPHPNESDPEMAGRYPKDYIRKQCEDSLTRLGVETIDLYQLHGWFPKGLEDLEWHEALTELQKEGKIREFGVSIRDYRPQDGIALAESGLVRAQQVVYNIFEQRPAEQLLPACKNNGVAVLARVPFDEGSLIGGWTPDTYATFAPGDVRRVYFKGERFPRTLEKVEEIKRMLREYDDSMTLAEVALRFCLSDEAVSCVIPGMRNAWELDANLKVSDGKPLPAELLERLKPFNWPRNYHNPDTVVDPL</sequence>
<dbReference type="CDD" id="cd19086">
    <property type="entry name" value="AKR_AKR11C1"/>
    <property type="match status" value="1"/>
</dbReference>